<reference evidence="2 3" key="1">
    <citation type="submission" date="2018-06" db="EMBL/GenBank/DDBJ databases">
        <title>Comparative genomics reveals the genomic features of Rhizophagus irregularis, R. cerebriforme, R. diaphanum and Gigaspora rosea, and their symbiotic lifestyle signature.</title>
        <authorList>
            <person name="Morin E."/>
            <person name="San Clemente H."/>
            <person name="Chen E.C.H."/>
            <person name="De La Providencia I."/>
            <person name="Hainaut M."/>
            <person name="Kuo A."/>
            <person name="Kohler A."/>
            <person name="Murat C."/>
            <person name="Tang N."/>
            <person name="Roy S."/>
            <person name="Loubradou J."/>
            <person name="Henrissat B."/>
            <person name="Grigoriev I.V."/>
            <person name="Corradi N."/>
            <person name="Roux C."/>
            <person name="Martin F.M."/>
        </authorList>
    </citation>
    <scope>NUCLEOTIDE SEQUENCE [LARGE SCALE GENOMIC DNA]</scope>
    <source>
        <strain evidence="2 3">DAOM 194757</strain>
    </source>
</reference>
<keyword evidence="1" id="KW-1133">Transmembrane helix</keyword>
<evidence type="ECO:0000256" key="1">
    <source>
        <dbReference type="SAM" id="Phobius"/>
    </source>
</evidence>
<feature type="transmembrane region" description="Helical" evidence="1">
    <location>
        <begin position="156"/>
        <end position="177"/>
    </location>
</feature>
<keyword evidence="3" id="KW-1185">Reference proteome</keyword>
<dbReference type="Proteomes" id="UP000266673">
    <property type="component" value="Unassembled WGS sequence"/>
</dbReference>
<evidence type="ECO:0000313" key="3">
    <source>
        <dbReference type="Proteomes" id="UP000266673"/>
    </source>
</evidence>
<comment type="caution">
    <text evidence="2">The sequence shown here is derived from an EMBL/GenBank/DDBJ whole genome shotgun (WGS) entry which is preliminary data.</text>
</comment>
<proteinExistence type="predicted"/>
<organism evidence="2 3">
    <name type="scientific">Gigaspora rosea</name>
    <dbReference type="NCBI Taxonomy" id="44941"/>
    <lineage>
        <taxon>Eukaryota</taxon>
        <taxon>Fungi</taxon>
        <taxon>Fungi incertae sedis</taxon>
        <taxon>Mucoromycota</taxon>
        <taxon>Glomeromycotina</taxon>
        <taxon>Glomeromycetes</taxon>
        <taxon>Diversisporales</taxon>
        <taxon>Gigasporaceae</taxon>
        <taxon>Gigaspora</taxon>
    </lineage>
</organism>
<feature type="transmembrane region" description="Helical" evidence="1">
    <location>
        <begin position="261"/>
        <end position="283"/>
    </location>
</feature>
<gene>
    <name evidence="2" type="ORF">C2G38_320100</name>
</gene>
<feature type="transmembrane region" description="Helical" evidence="1">
    <location>
        <begin position="119"/>
        <end position="150"/>
    </location>
</feature>
<dbReference type="OrthoDB" id="2440628at2759"/>
<feature type="transmembrane region" description="Helical" evidence="1">
    <location>
        <begin position="6"/>
        <end position="30"/>
    </location>
</feature>
<dbReference type="EMBL" id="QKWP01000146">
    <property type="protein sequence ID" value="RIB26152.1"/>
    <property type="molecule type" value="Genomic_DNA"/>
</dbReference>
<protein>
    <submittedName>
        <fullName evidence="2">Uncharacterized protein</fullName>
    </submittedName>
</protein>
<dbReference type="STRING" id="44941.A0A397VWK4"/>
<evidence type="ECO:0000313" key="2">
    <source>
        <dbReference type="EMBL" id="RIB26152.1"/>
    </source>
</evidence>
<accession>A0A397VWK4</accession>
<dbReference type="AlphaFoldDB" id="A0A397VWK4"/>
<sequence>MHIFILVFMSFHIFTIFGEVSILFCVKLVYKLKLYIKHYISFFHGLLCWPLFYTYIAIIGMQFIFAFGSKPQIVKWRDITSLLLSIMLMTFHLSICAVNFQIFLYFLYLIYYTNYMLTYVVYIVNIALAILIFSFIVLFLRSLFVLYFYACSNPCHLPFCFIGMIQYILLVPFYIGLNIYTFCNHNTSSSQEANSSIDIIPDIKSFSNAFGKDIVEVSFSCELKSNKAYYEAWNEIIKSNKNETKYNIHDYSSKAFAPWSIILWAICNVVYAVLFSLYSVYLIR</sequence>
<keyword evidence="1" id="KW-0812">Transmembrane</keyword>
<feature type="transmembrane region" description="Helical" evidence="1">
    <location>
        <begin position="42"/>
        <end position="67"/>
    </location>
</feature>
<feature type="transmembrane region" description="Helical" evidence="1">
    <location>
        <begin position="79"/>
        <end position="107"/>
    </location>
</feature>
<name>A0A397VWK4_9GLOM</name>
<keyword evidence="1" id="KW-0472">Membrane</keyword>